<comment type="similarity">
    <text evidence="1 4">Belongs to the D-isomer specific 2-hydroxyacid dehydrogenase family.</text>
</comment>
<dbReference type="PANTHER" id="PTHR42789:SF1">
    <property type="entry name" value="D-ISOMER SPECIFIC 2-HYDROXYACID DEHYDROGENASE FAMILY PROTEIN (AFU_ORTHOLOGUE AFUA_6G10090)"/>
    <property type="match status" value="1"/>
</dbReference>
<evidence type="ECO:0000256" key="1">
    <source>
        <dbReference type="ARBA" id="ARBA00005854"/>
    </source>
</evidence>
<keyword evidence="8" id="KW-1185">Reference proteome</keyword>
<dbReference type="OrthoDB" id="9805416at2"/>
<comment type="caution">
    <text evidence="7">The sequence shown here is derived from an EMBL/GenBank/DDBJ whole genome shotgun (WGS) entry which is preliminary data.</text>
</comment>
<dbReference type="Pfam" id="PF02826">
    <property type="entry name" value="2-Hacid_dh_C"/>
    <property type="match status" value="1"/>
</dbReference>
<dbReference type="Gene3D" id="3.40.50.720">
    <property type="entry name" value="NAD(P)-binding Rossmann-like Domain"/>
    <property type="match status" value="2"/>
</dbReference>
<evidence type="ECO:0000313" key="8">
    <source>
        <dbReference type="Proteomes" id="UP000285456"/>
    </source>
</evidence>
<dbReference type="InterPro" id="IPR050857">
    <property type="entry name" value="D-2-hydroxyacid_DH"/>
</dbReference>
<evidence type="ECO:0008006" key="9">
    <source>
        <dbReference type="Google" id="ProtNLM"/>
    </source>
</evidence>
<feature type="domain" description="D-isomer specific 2-hydroxyacid dehydrogenase catalytic" evidence="5">
    <location>
        <begin position="6"/>
        <end position="316"/>
    </location>
</feature>
<name>A0A417YC99_9BACI</name>
<dbReference type="GO" id="GO:0051287">
    <property type="term" value="F:NAD binding"/>
    <property type="evidence" value="ECO:0007669"/>
    <property type="project" value="InterPro"/>
</dbReference>
<dbReference type="GO" id="GO:0016616">
    <property type="term" value="F:oxidoreductase activity, acting on the CH-OH group of donors, NAD or NADP as acceptor"/>
    <property type="evidence" value="ECO:0007669"/>
    <property type="project" value="InterPro"/>
</dbReference>
<dbReference type="InterPro" id="IPR036291">
    <property type="entry name" value="NAD(P)-bd_dom_sf"/>
</dbReference>
<accession>A0A417YC99</accession>
<dbReference type="Pfam" id="PF00389">
    <property type="entry name" value="2-Hacid_dh"/>
    <property type="match status" value="1"/>
</dbReference>
<gene>
    <name evidence="7" type="ORF">D1B32_17265</name>
</gene>
<evidence type="ECO:0000259" key="6">
    <source>
        <dbReference type="Pfam" id="PF02826"/>
    </source>
</evidence>
<dbReference type="SUPFAM" id="SSF51735">
    <property type="entry name" value="NAD(P)-binding Rossmann-fold domains"/>
    <property type="match status" value="1"/>
</dbReference>
<evidence type="ECO:0000256" key="4">
    <source>
        <dbReference type="RuleBase" id="RU003719"/>
    </source>
</evidence>
<dbReference type="RefSeq" id="WP_095308217.1">
    <property type="nucleotide sequence ID" value="NZ_JAUOPF010000022.1"/>
</dbReference>
<evidence type="ECO:0000256" key="3">
    <source>
        <dbReference type="ARBA" id="ARBA00023027"/>
    </source>
</evidence>
<reference evidence="7 8" key="1">
    <citation type="journal article" date="2007" name="Int. J. Syst. Evol. Microbiol.">
        <title>Oceanobacillus profundus sp. nov., isolated from a deep-sea sediment core.</title>
        <authorList>
            <person name="Kim Y.G."/>
            <person name="Choi D.H."/>
            <person name="Hyun S."/>
            <person name="Cho B.C."/>
        </authorList>
    </citation>
    <scope>NUCLEOTIDE SEQUENCE [LARGE SCALE GENOMIC DNA]</scope>
    <source>
        <strain evidence="7 8">DSM 18246</strain>
    </source>
</reference>
<dbReference type="Proteomes" id="UP000285456">
    <property type="component" value="Unassembled WGS sequence"/>
</dbReference>
<protein>
    <recommendedName>
        <fullName evidence="9">Hydroxyacid dehydrogenase</fullName>
    </recommendedName>
</protein>
<organism evidence="7 8">
    <name type="scientific">Oceanobacillus profundus</name>
    <dbReference type="NCBI Taxonomy" id="372463"/>
    <lineage>
        <taxon>Bacteria</taxon>
        <taxon>Bacillati</taxon>
        <taxon>Bacillota</taxon>
        <taxon>Bacilli</taxon>
        <taxon>Bacillales</taxon>
        <taxon>Bacillaceae</taxon>
        <taxon>Oceanobacillus</taxon>
    </lineage>
</organism>
<keyword evidence="2 4" id="KW-0560">Oxidoreductase</keyword>
<proteinExistence type="inferred from homology"/>
<evidence type="ECO:0000259" key="5">
    <source>
        <dbReference type="Pfam" id="PF00389"/>
    </source>
</evidence>
<dbReference type="InterPro" id="IPR006140">
    <property type="entry name" value="D-isomer_DH_NAD-bd"/>
</dbReference>
<sequence>MTQYKVLVVQPISSSGMEVLKNANVEIIQPESTKDEVLEEIVVDCDAILVRTKVISRSLIEKAKKLKVIARSGVGYDNIDIIAAAEKGIYVCNVPRVNSNAVAEHVVGMIIALSRNILKADKALRKNHFEVREYFIGNELTDKTIGLIGYGNIGQLTAKKCALGLDMNVIVYDPYIQNERSLENVVFVDSVDTILEQSDFVSLHLPYTSELHHIIGEKELQKMKSTASLINCARGGLVDEKALYKAIKYNEIRGAGIDVFENEPPEDNYTLWNLENIIVTPHMAAHTKESLGQMASGAAKEIINVLQEKEPVNCVNKHLFSSIQNI</sequence>
<dbReference type="AlphaFoldDB" id="A0A417YC99"/>
<dbReference type="FunFam" id="3.40.50.720:FF:000203">
    <property type="entry name" value="D-3-phosphoglycerate dehydrogenase (SerA)"/>
    <property type="match status" value="1"/>
</dbReference>
<dbReference type="EMBL" id="QWEH01000014">
    <property type="protein sequence ID" value="RHW30320.1"/>
    <property type="molecule type" value="Genomic_DNA"/>
</dbReference>
<dbReference type="SUPFAM" id="SSF52283">
    <property type="entry name" value="Formate/glycerate dehydrogenase catalytic domain-like"/>
    <property type="match status" value="1"/>
</dbReference>
<dbReference type="PANTHER" id="PTHR42789">
    <property type="entry name" value="D-ISOMER SPECIFIC 2-HYDROXYACID DEHYDROGENASE FAMILY PROTEIN (AFU_ORTHOLOGUE AFUA_6G10090)"/>
    <property type="match status" value="1"/>
</dbReference>
<dbReference type="CDD" id="cd12173">
    <property type="entry name" value="PGDH_4"/>
    <property type="match status" value="1"/>
</dbReference>
<evidence type="ECO:0000313" key="7">
    <source>
        <dbReference type="EMBL" id="RHW30320.1"/>
    </source>
</evidence>
<evidence type="ECO:0000256" key="2">
    <source>
        <dbReference type="ARBA" id="ARBA00023002"/>
    </source>
</evidence>
<feature type="domain" description="D-isomer specific 2-hydroxyacid dehydrogenase NAD-binding" evidence="6">
    <location>
        <begin position="107"/>
        <end position="284"/>
    </location>
</feature>
<keyword evidence="3" id="KW-0520">NAD</keyword>
<dbReference type="InterPro" id="IPR006139">
    <property type="entry name" value="D-isomer_2_OHA_DH_cat_dom"/>
</dbReference>